<keyword evidence="2" id="KW-0732">Signal</keyword>
<organism evidence="3">
    <name type="scientific">Kitasatospora camelliae</name>
    <dbReference type="NCBI Taxonomy" id="3156397"/>
    <lineage>
        <taxon>Bacteria</taxon>
        <taxon>Bacillati</taxon>
        <taxon>Actinomycetota</taxon>
        <taxon>Actinomycetes</taxon>
        <taxon>Kitasatosporales</taxon>
        <taxon>Streptomycetaceae</taxon>
        <taxon>Kitasatospora</taxon>
    </lineage>
</organism>
<name>A0AAU8JQW4_9ACTN</name>
<accession>A0AAU8JQW4</accession>
<dbReference type="RefSeq" id="WP_354637127.1">
    <property type="nucleotide sequence ID" value="NZ_CP159872.1"/>
</dbReference>
<evidence type="ECO:0000313" key="3">
    <source>
        <dbReference type="EMBL" id="XCM77508.1"/>
    </source>
</evidence>
<gene>
    <name evidence="3" type="ORF">ABWK59_00330</name>
</gene>
<evidence type="ECO:0000256" key="1">
    <source>
        <dbReference type="SAM" id="MobiDB-lite"/>
    </source>
</evidence>
<feature type="region of interest" description="Disordered" evidence="1">
    <location>
        <begin position="44"/>
        <end position="68"/>
    </location>
</feature>
<protein>
    <submittedName>
        <fullName evidence="3">L,D-transpeptidase family protein</fullName>
    </submittedName>
</protein>
<feature type="signal peptide" evidence="2">
    <location>
        <begin position="1"/>
        <end position="27"/>
    </location>
</feature>
<dbReference type="GO" id="GO:0016740">
    <property type="term" value="F:transferase activity"/>
    <property type="evidence" value="ECO:0007669"/>
    <property type="project" value="InterPro"/>
</dbReference>
<dbReference type="PANTHER" id="PTHR38589:SF1">
    <property type="entry name" value="BLR0621 PROTEIN"/>
    <property type="match status" value="1"/>
</dbReference>
<sequence>MSRPAPPALTGTCGLLVLLLAGCAAQAPSRPATPTTQAAVAPAGLTTSSGRPVASAPTARAAPDGLGPGLLARIPDRTRQLVVVTGEGPDSSQSSVVLWQRDATGLWNPGQTWPAHNGRNGWTEQHREGDLRSPEGVFTLSDAGGRLPDPRPDGGLPYHRSDAFSIGGTGFLGEPLAGSFDYVVAIDFNRKRGRSPLDPARPEGTERGGGIWLHVDHGGPTHACITVATEHMAQLIRELNPDAHPAVAMGTTAFLAK</sequence>
<feature type="compositionally biased region" description="Basic and acidic residues" evidence="1">
    <location>
        <begin position="124"/>
        <end position="133"/>
    </location>
</feature>
<dbReference type="AlphaFoldDB" id="A0AAU8JQW4"/>
<feature type="region of interest" description="Disordered" evidence="1">
    <location>
        <begin position="123"/>
        <end position="156"/>
    </location>
</feature>
<dbReference type="KEGG" id="kcm:ABWK59_00330"/>
<dbReference type="PANTHER" id="PTHR38589">
    <property type="entry name" value="BLR0621 PROTEIN"/>
    <property type="match status" value="1"/>
</dbReference>
<feature type="chain" id="PRO_5043829391" evidence="2">
    <location>
        <begin position="28"/>
        <end position="257"/>
    </location>
</feature>
<proteinExistence type="predicted"/>
<evidence type="ECO:0000256" key="2">
    <source>
        <dbReference type="SAM" id="SignalP"/>
    </source>
</evidence>
<reference evidence="3" key="1">
    <citation type="submission" date="2024-06" db="EMBL/GenBank/DDBJ databases">
        <title>The genome sequences of Kitasatospora sp. strain HUAS MG31.</title>
        <authorList>
            <person name="Mo P."/>
        </authorList>
    </citation>
    <scope>NUCLEOTIDE SEQUENCE</scope>
    <source>
        <strain evidence="3">HUAS MG31</strain>
    </source>
</reference>
<dbReference type="PROSITE" id="PS51257">
    <property type="entry name" value="PROKAR_LIPOPROTEIN"/>
    <property type="match status" value="1"/>
</dbReference>
<dbReference type="EMBL" id="CP159872">
    <property type="protein sequence ID" value="XCM77508.1"/>
    <property type="molecule type" value="Genomic_DNA"/>
</dbReference>